<organism evidence="2 3">
    <name type="scientific">Candidatus Sphingobacterium stercoripullorum</name>
    <dbReference type="NCBI Taxonomy" id="2838759"/>
    <lineage>
        <taxon>Bacteria</taxon>
        <taxon>Pseudomonadati</taxon>
        <taxon>Bacteroidota</taxon>
        <taxon>Sphingobacteriia</taxon>
        <taxon>Sphingobacteriales</taxon>
        <taxon>Sphingobacteriaceae</taxon>
        <taxon>Sphingobacterium</taxon>
    </lineage>
</organism>
<reference evidence="2" key="1">
    <citation type="journal article" date="2021" name="PeerJ">
        <title>Extensive microbial diversity within the chicken gut microbiome revealed by metagenomics and culture.</title>
        <authorList>
            <person name="Gilroy R."/>
            <person name="Ravi A."/>
            <person name="Getino M."/>
            <person name="Pursley I."/>
            <person name="Horton D.L."/>
            <person name="Alikhan N.F."/>
            <person name="Baker D."/>
            <person name="Gharbi K."/>
            <person name="Hall N."/>
            <person name="Watson M."/>
            <person name="Adriaenssens E.M."/>
            <person name="Foster-Nyarko E."/>
            <person name="Jarju S."/>
            <person name="Secka A."/>
            <person name="Antonio M."/>
            <person name="Oren A."/>
            <person name="Chaudhuri R.R."/>
            <person name="La Ragione R."/>
            <person name="Hildebrand F."/>
            <person name="Pallen M.J."/>
        </authorList>
    </citation>
    <scope>NUCLEOTIDE SEQUENCE</scope>
    <source>
        <strain evidence="2">1719</strain>
    </source>
</reference>
<protein>
    <recommendedName>
        <fullName evidence="4">Tetratricopeptide repeat protein</fullName>
    </recommendedName>
</protein>
<name>A0A9D1W7H0_9SPHI</name>
<evidence type="ECO:0000313" key="2">
    <source>
        <dbReference type="EMBL" id="HIX53805.1"/>
    </source>
</evidence>
<accession>A0A9D1W7H0</accession>
<gene>
    <name evidence="2" type="ORF">H9853_02165</name>
</gene>
<reference evidence="2" key="2">
    <citation type="submission" date="2021-04" db="EMBL/GenBank/DDBJ databases">
        <authorList>
            <person name="Gilroy R."/>
        </authorList>
    </citation>
    <scope>NUCLEOTIDE SEQUENCE</scope>
    <source>
        <strain evidence="2">1719</strain>
    </source>
</reference>
<proteinExistence type="predicted"/>
<feature type="region of interest" description="Disordered" evidence="1">
    <location>
        <begin position="93"/>
        <end position="127"/>
    </location>
</feature>
<dbReference type="AlphaFoldDB" id="A0A9D1W7H0"/>
<evidence type="ECO:0000256" key="1">
    <source>
        <dbReference type="SAM" id="MobiDB-lite"/>
    </source>
</evidence>
<evidence type="ECO:0000313" key="3">
    <source>
        <dbReference type="Proteomes" id="UP000824156"/>
    </source>
</evidence>
<dbReference type="Proteomes" id="UP000824156">
    <property type="component" value="Unassembled WGS sequence"/>
</dbReference>
<evidence type="ECO:0008006" key="4">
    <source>
        <dbReference type="Google" id="ProtNLM"/>
    </source>
</evidence>
<dbReference type="EMBL" id="DXEZ01000060">
    <property type="protein sequence ID" value="HIX53805.1"/>
    <property type="molecule type" value="Genomic_DNA"/>
</dbReference>
<comment type="caution">
    <text evidence="2">The sequence shown here is derived from an EMBL/GenBank/DDBJ whole genome shotgun (WGS) entry which is preliminary data.</text>
</comment>
<sequence>MDLSSKELYHKAISQPFDVEDQVFETLLQKYPYSTPLRNALDKRKQHELHYELQSKLFAPNVFWLKQSFQEPEIEELDLSGTQSDYVEYVEVEDEGLEESDKHSKELPSVNAPVSQTSQVEDEEAGEEIPSLYDDELMPYSFRWWLYKTRMEHAETYQPFVDIRLPKPDKKEEFDFEKMDKLVLDQQIKQTILHYQSPEQKISIKEPVKVPYNNTSKGVKKTEEILERFIKEEPQIKPPQPDQINLENKARRSAKENDGLVTETLAQIYAEQGLYEKSIDIFKKLILKYPEKKSYFATQIRKLEERK</sequence>